<evidence type="ECO:0000313" key="5">
    <source>
        <dbReference type="Proteomes" id="UP000050525"/>
    </source>
</evidence>
<dbReference type="AlphaFoldDB" id="A0A151MCP5"/>
<evidence type="ECO:0000256" key="3">
    <source>
        <dbReference type="SAM" id="MobiDB-lite"/>
    </source>
</evidence>
<dbReference type="PANTHER" id="PTHR31974:SF2">
    <property type="entry name" value="BIOGENESIS OF LYSOSOME-RELATED ORGANELLES COMPLEX 1 SUBUNIT 3"/>
    <property type="match status" value="1"/>
</dbReference>
<organism evidence="4 5">
    <name type="scientific">Alligator mississippiensis</name>
    <name type="common">American alligator</name>
    <dbReference type="NCBI Taxonomy" id="8496"/>
    <lineage>
        <taxon>Eukaryota</taxon>
        <taxon>Metazoa</taxon>
        <taxon>Chordata</taxon>
        <taxon>Craniata</taxon>
        <taxon>Vertebrata</taxon>
        <taxon>Euteleostomi</taxon>
        <taxon>Archelosauria</taxon>
        <taxon>Archosauria</taxon>
        <taxon>Crocodylia</taxon>
        <taxon>Alligatoridae</taxon>
        <taxon>Alligatorinae</taxon>
        <taxon>Alligator</taxon>
    </lineage>
</organism>
<evidence type="ECO:0000256" key="1">
    <source>
        <dbReference type="ARBA" id="ARBA00008942"/>
    </source>
</evidence>
<accession>A0A151MCP5</accession>
<evidence type="ECO:0000256" key="2">
    <source>
        <dbReference type="ARBA" id="ARBA00019581"/>
    </source>
</evidence>
<dbReference type="GO" id="GO:0031083">
    <property type="term" value="C:BLOC-1 complex"/>
    <property type="evidence" value="ECO:0007669"/>
    <property type="project" value="TreeGrafter"/>
</dbReference>
<comment type="caution">
    <text evidence="4">The sequence shown here is derived from an EMBL/GenBank/DDBJ whole genome shotgun (WGS) entry which is preliminary data.</text>
</comment>
<feature type="region of interest" description="Disordered" evidence="3">
    <location>
        <begin position="1"/>
        <end position="68"/>
    </location>
</feature>
<dbReference type="InterPro" id="IPR017245">
    <property type="entry name" value="BLOC-1_complex_su-3"/>
</dbReference>
<comment type="similarity">
    <text evidence="1">Belongs to the BLOC1S3 family.</text>
</comment>
<dbReference type="PANTHER" id="PTHR31974">
    <property type="entry name" value="BIOGENESIS OF LYSOSOME-RELATED ORGANELLES COMPLEX 1 SUBUNIT 3"/>
    <property type="match status" value="1"/>
</dbReference>
<reference evidence="4 5" key="1">
    <citation type="journal article" date="2012" name="Genome Biol.">
        <title>Sequencing three crocodilian genomes to illuminate the evolution of archosaurs and amniotes.</title>
        <authorList>
            <person name="St John J.A."/>
            <person name="Braun E.L."/>
            <person name="Isberg S.R."/>
            <person name="Miles L.G."/>
            <person name="Chong A.Y."/>
            <person name="Gongora J."/>
            <person name="Dalzell P."/>
            <person name="Moran C."/>
            <person name="Bed'hom B."/>
            <person name="Abzhanov A."/>
            <person name="Burgess S.C."/>
            <person name="Cooksey A.M."/>
            <person name="Castoe T.A."/>
            <person name="Crawford N.G."/>
            <person name="Densmore L.D."/>
            <person name="Drew J.C."/>
            <person name="Edwards S.V."/>
            <person name="Faircloth B.C."/>
            <person name="Fujita M.K."/>
            <person name="Greenwold M.J."/>
            <person name="Hoffmann F.G."/>
            <person name="Howard J.M."/>
            <person name="Iguchi T."/>
            <person name="Janes D.E."/>
            <person name="Khan S.Y."/>
            <person name="Kohno S."/>
            <person name="de Koning A.J."/>
            <person name="Lance S.L."/>
            <person name="McCarthy F.M."/>
            <person name="McCormack J.E."/>
            <person name="Merchant M.E."/>
            <person name="Peterson D.G."/>
            <person name="Pollock D.D."/>
            <person name="Pourmand N."/>
            <person name="Raney B.J."/>
            <person name="Roessler K.A."/>
            <person name="Sanford J.R."/>
            <person name="Sawyer R.H."/>
            <person name="Schmidt C.J."/>
            <person name="Triplett E.W."/>
            <person name="Tuberville T.D."/>
            <person name="Venegas-Anaya M."/>
            <person name="Howard J.T."/>
            <person name="Jarvis E.D."/>
            <person name="Guillette L.J.Jr."/>
            <person name="Glenn T.C."/>
            <person name="Green R.E."/>
            <person name="Ray D.A."/>
        </authorList>
    </citation>
    <scope>NUCLEOTIDE SEQUENCE [LARGE SCALE GENOMIC DNA]</scope>
    <source>
        <strain evidence="4">KSC_2009_1</strain>
    </source>
</reference>
<evidence type="ECO:0000313" key="4">
    <source>
        <dbReference type="EMBL" id="KYO22274.1"/>
    </source>
</evidence>
<name>A0A151MCP5_ALLMI</name>
<proteinExistence type="inferred from homology"/>
<dbReference type="PhylomeDB" id="A0A151MCP5"/>
<dbReference type="eggNOG" id="ENOG502RZCG">
    <property type="taxonomic scope" value="Eukaryota"/>
</dbReference>
<dbReference type="Pfam" id="PF15753">
    <property type="entry name" value="BLOC1S3"/>
    <property type="match status" value="1"/>
</dbReference>
<feature type="compositionally biased region" description="Low complexity" evidence="3">
    <location>
        <begin position="58"/>
        <end position="68"/>
    </location>
</feature>
<dbReference type="EMBL" id="AKHW03006231">
    <property type="protein sequence ID" value="KYO22274.1"/>
    <property type="molecule type" value="Genomic_DNA"/>
</dbReference>
<sequence length="188" mass="19224">MSAPRGGALVPGEASETDSEAELELAAPRVARPCLRGVKVPGEASETDDEDEGEGERGAAALPGPALPPLVVVRGEEPRAPPGAEEKPALRGQARHRGRYSSLLQQRLADSNARLCGHVGGAVRQGYGAAAARIGSLTAQLGAAQSGIIDASHSVRLALDDLRALAARIDIVTGCSLLPDLRPGLPPA</sequence>
<protein>
    <recommendedName>
        <fullName evidence="2">Biogenesis of lysosome-related organelles complex 1 subunit 3</fullName>
    </recommendedName>
</protein>
<dbReference type="Proteomes" id="UP000050525">
    <property type="component" value="Unassembled WGS sequence"/>
</dbReference>
<keyword evidence="5" id="KW-1185">Reference proteome</keyword>
<dbReference type="STRING" id="8496.A0A151MCP5"/>
<gene>
    <name evidence="4" type="primary">BLOC1S3</name>
    <name evidence="4" type="ORF">Y1Q_0002885</name>
</gene>
<feature type="compositionally biased region" description="Acidic residues" evidence="3">
    <location>
        <begin position="45"/>
        <end position="54"/>
    </location>
</feature>